<comment type="caution">
    <text evidence="1">The sequence shown here is derived from an EMBL/GenBank/DDBJ whole genome shotgun (WGS) entry which is preliminary data.</text>
</comment>
<protein>
    <submittedName>
        <fullName evidence="1">Uncharacterized protein</fullName>
    </submittedName>
</protein>
<organism evidence="1 2">
    <name type="scientific">Rubripirellula obstinata</name>
    <dbReference type="NCBI Taxonomy" id="406547"/>
    <lineage>
        <taxon>Bacteria</taxon>
        <taxon>Pseudomonadati</taxon>
        <taxon>Planctomycetota</taxon>
        <taxon>Planctomycetia</taxon>
        <taxon>Pirellulales</taxon>
        <taxon>Pirellulaceae</taxon>
        <taxon>Rubripirellula</taxon>
    </lineage>
</organism>
<accession>A0A5B1CNL9</accession>
<proteinExistence type="predicted"/>
<evidence type="ECO:0000313" key="2">
    <source>
        <dbReference type="Proteomes" id="UP000322699"/>
    </source>
</evidence>
<keyword evidence="2" id="KW-1185">Reference proteome</keyword>
<name>A0A5B1CNL9_9BACT</name>
<dbReference type="Proteomes" id="UP000322699">
    <property type="component" value="Unassembled WGS sequence"/>
</dbReference>
<evidence type="ECO:0000313" key="1">
    <source>
        <dbReference type="EMBL" id="KAA1260953.1"/>
    </source>
</evidence>
<dbReference type="EMBL" id="VRLW01000001">
    <property type="protein sequence ID" value="KAA1260953.1"/>
    <property type="molecule type" value="Genomic_DNA"/>
</dbReference>
<dbReference type="AlphaFoldDB" id="A0A5B1CNL9"/>
<sequence length="92" mass="10139">MDIGDELLSLDLPDAFIVRYLDGTSERLLRGNEISVTSPSDDPEGIGGFDALIPKNHPRHQHQGGRYIRYNELDSILDECGSVIYSAPSDHG</sequence>
<reference evidence="1 2" key="1">
    <citation type="submission" date="2019-08" db="EMBL/GenBank/DDBJ databases">
        <title>Deep-cultivation of Planctomycetes and their phenomic and genomic characterization uncovers novel biology.</title>
        <authorList>
            <person name="Wiegand S."/>
            <person name="Jogler M."/>
            <person name="Boedeker C."/>
            <person name="Pinto D."/>
            <person name="Vollmers J."/>
            <person name="Rivas-Marin E."/>
            <person name="Kohn T."/>
            <person name="Peeters S.H."/>
            <person name="Heuer A."/>
            <person name="Rast P."/>
            <person name="Oberbeckmann S."/>
            <person name="Bunk B."/>
            <person name="Jeske O."/>
            <person name="Meyerdierks A."/>
            <person name="Storesund J.E."/>
            <person name="Kallscheuer N."/>
            <person name="Luecker S."/>
            <person name="Lage O.M."/>
            <person name="Pohl T."/>
            <person name="Merkel B.J."/>
            <person name="Hornburger P."/>
            <person name="Mueller R.-W."/>
            <person name="Bruemmer F."/>
            <person name="Labrenz M."/>
            <person name="Spormann A.M."/>
            <person name="Op Den Camp H."/>
            <person name="Overmann J."/>
            <person name="Amann R."/>
            <person name="Jetten M.S.M."/>
            <person name="Mascher T."/>
            <person name="Medema M.H."/>
            <person name="Devos D.P."/>
            <person name="Kaster A.-K."/>
            <person name="Ovreas L."/>
            <person name="Rohde M."/>
            <person name="Galperin M.Y."/>
            <person name="Jogler C."/>
        </authorList>
    </citation>
    <scope>NUCLEOTIDE SEQUENCE [LARGE SCALE GENOMIC DNA]</scope>
    <source>
        <strain evidence="1 2">LF1</strain>
    </source>
</reference>
<gene>
    <name evidence="1" type="ORF">LF1_34950</name>
</gene>